<organism evidence="1 2">
    <name type="scientific">Acinetobacter modestus</name>
    <dbReference type="NCBI Taxonomy" id="1776740"/>
    <lineage>
        <taxon>Bacteria</taxon>
        <taxon>Pseudomonadati</taxon>
        <taxon>Pseudomonadota</taxon>
        <taxon>Gammaproteobacteria</taxon>
        <taxon>Moraxellales</taxon>
        <taxon>Moraxellaceae</taxon>
        <taxon>Acinetobacter</taxon>
    </lineage>
</organism>
<sequence>MSQTKIAYLVNQNKIASNIKDTTENKDLAFDQMLETSLYEAFAVGYEVNQEKINEMLYFIEELLPSLAEEPKLQMAYGLALEFLRKFKKLKSENYQQPTSE</sequence>
<accession>N9NAJ0</accession>
<proteinExistence type="predicted"/>
<dbReference type="AlphaFoldDB" id="N9NAJ0"/>
<name>N9NAJ0_9GAMM</name>
<protein>
    <submittedName>
        <fullName evidence="1">Uncharacterized protein</fullName>
    </submittedName>
</protein>
<evidence type="ECO:0000313" key="1">
    <source>
        <dbReference type="EMBL" id="ENX02666.1"/>
    </source>
</evidence>
<gene>
    <name evidence="1" type="ORF">F900_01112</name>
</gene>
<dbReference type="HOGENOM" id="CLU_2285319_0_0_6"/>
<dbReference type="RefSeq" id="WP_005215715.1">
    <property type="nucleotide sequence ID" value="NZ_KB850089.1"/>
</dbReference>
<evidence type="ECO:0000313" key="2">
    <source>
        <dbReference type="Proteomes" id="UP000013248"/>
    </source>
</evidence>
<reference evidence="1 2" key="1">
    <citation type="submission" date="2013-02" db="EMBL/GenBank/DDBJ databases">
        <title>The Genome Sequence of Acinetobacter sp. ANC 3862.</title>
        <authorList>
            <consortium name="The Broad Institute Genome Sequencing Platform"/>
            <consortium name="The Broad Institute Genome Sequencing Center for Infectious Disease"/>
            <person name="Cerqueira G."/>
            <person name="Feldgarden M."/>
            <person name="Courvalin P."/>
            <person name="Perichon B."/>
            <person name="Grillot-Courvalin C."/>
            <person name="Clermont D."/>
            <person name="Rocha E."/>
            <person name="Yoon E.-J."/>
            <person name="Nemec A."/>
            <person name="Walker B."/>
            <person name="Young S.K."/>
            <person name="Zeng Q."/>
            <person name="Gargeya S."/>
            <person name="Fitzgerald M."/>
            <person name="Haas B."/>
            <person name="Abouelleil A."/>
            <person name="Alvarado L."/>
            <person name="Arachchi H.M."/>
            <person name="Berlin A.M."/>
            <person name="Chapman S.B."/>
            <person name="Dewar J."/>
            <person name="Goldberg J."/>
            <person name="Griggs A."/>
            <person name="Gujja S."/>
            <person name="Hansen M."/>
            <person name="Howarth C."/>
            <person name="Imamovic A."/>
            <person name="Larimer J."/>
            <person name="McCowan C."/>
            <person name="Murphy C."/>
            <person name="Neiman D."/>
            <person name="Pearson M."/>
            <person name="Priest M."/>
            <person name="Roberts A."/>
            <person name="Saif S."/>
            <person name="Shea T."/>
            <person name="Sisk P."/>
            <person name="Sykes S."/>
            <person name="Wortman J."/>
            <person name="Nusbaum C."/>
            <person name="Birren B."/>
        </authorList>
    </citation>
    <scope>NUCLEOTIDE SEQUENCE [LARGE SCALE GENOMIC DNA]</scope>
    <source>
        <strain evidence="1 2">ANC 3862</strain>
    </source>
</reference>
<comment type="caution">
    <text evidence="1">The sequence shown here is derived from an EMBL/GenBank/DDBJ whole genome shotgun (WGS) entry which is preliminary data.</text>
</comment>
<dbReference type="EMBL" id="APRP01000014">
    <property type="protein sequence ID" value="ENX02666.1"/>
    <property type="molecule type" value="Genomic_DNA"/>
</dbReference>
<dbReference type="PATRIC" id="fig|1217705.3.peg.1067"/>
<dbReference type="eggNOG" id="ENOG5031SJV">
    <property type="taxonomic scope" value="Bacteria"/>
</dbReference>
<dbReference type="Proteomes" id="UP000013248">
    <property type="component" value="Unassembled WGS sequence"/>
</dbReference>